<accession>A0A0K1JJE1</accession>
<sequence length="257" mass="26280">MSWAEALLILMAGMAAGTINTIVGSGTLVTFPTLLAFGYPAVVANVSNTLGLVGGGITGTWGYRKELRGSADLLRRLAPMSFAGAVVGALLLIVLPASAFDAIVPVLIGLGVLLVICGPWLQKRAAAAHHDAQGATPTWQRVLLPAGIFGAGVYGGYFGAAQGVLLMGLMSVLLSDPLQRINGIKNVLGTVVNAVAAVTFMVVATDKIDWAVAGLIAVGALIGGVIGARIGRRLPPWALRGFIVVIGIVAIINLLRG</sequence>
<keyword evidence="6 8" id="KW-1133">Transmembrane helix</keyword>
<dbReference type="InterPro" id="IPR002781">
    <property type="entry name" value="TM_pro_TauE-like"/>
</dbReference>
<evidence type="ECO:0000256" key="4">
    <source>
        <dbReference type="ARBA" id="ARBA00022475"/>
    </source>
</evidence>
<feature type="transmembrane region" description="Helical" evidence="8">
    <location>
        <begin position="37"/>
        <end position="57"/>
    </location>
</feature>
<protein>
    <recommendedName>
        <fullName evidence="8">Probable membrane transporter protein</fullName>
    </recommendedName>
</protein>
<keyword evidence="10" id="KW-1185">Reference proteome</keyword>
<keyword evidence="4 8" id="KW-1003">Cell membrane</keyword>
<feature type="transmembrane region" description="Helical" evidence="8">
    <location>
        <begin position="211"/>
        <end position="231"/>
    </location>
</feature>
<evidence type="ECO:0000313" key="9">
    <source>
        <dbReference type="EMBL" id="AKU16844.1"/>
    </source>
</evidence>
<dbReference type="OrthoDB" id="3782574at2"/>
<feature type="transmembrane region" description="Helical" evidence="8">
    <location>
        <begin position="142"/>
        <end position="167"/>
    </location>
</feature>
<keyword evidence="5 8" id="KW-0812">Transmembrane</keyword>
<evidence type="ECO:0000256" key="2">
    <source>
        <dbReference type="ARBA" id="ARBA00009142"/>
    </source>
</evidence>
<gene>
    <name evidence="9" type="ORF">VV02_14820</name>
</gene>
<evidence type="ECO:0000256" key="6">
    <source>
        <dbReference type="ARBA" id="ARBA00022989"/>
    </source>
</evidence>
<reference evidence="9 10" key="1">
    <citation type="submission" date="2015-03" db="EMBL/GenBank/DDBJ databases">
        <title>Luteipulveratus halotolerans sp. nov., a novel actinobacterium (Dermacoccaceae) from Sarawak, Malaysia.</title>
        <authorList>
            <person name="Juboi H."/>
            <person name="Basik A."/>
            <person name="Shamsul S.S."/>
            <person name="Arnold P."/>
            <person name="Schmitt E.K."/>
            <person name="Sanglier J.-J."/>
            <person name="Yeo T."/>
        </authorList>
    </citation>
    <scope>NUCLEOTIDE SEQUENCE [LARGE SCALE GENOMIC DNA]</scope>
    <source>
        <strain evidence="9 10">MN07-A0370</strain>
    </source>
</reference>
<feature type="transmembrane region" description="Helical" evidence="8">
    <location>
        <begin position="7"/>
        <end position="31"/>
    </location>
</feature>
<dbReference type="InterPro" id="IPR052017">
    <property type="entry name" value="TSUP"/>
</dbReference>
<dbReference type="RefSeq" id="WP_052592617.1">
    <property type="nucleotide sequence ID" value="NZ_CP011112.1"/>
</dbReference>
<feature type="transmembrane region" description="Helical" evidence="8">
    <location>
        <begin position="187"/>
        <end position="204"/>
    </location>
</feature>
<keyword evidence="7 8" id="KW-0472">Membrane</keyword>
<dbReference type="STRING" id="571913.VV02_14820"/>
<evidence type="ECO:0000256" key="8">
    <source>
        <dbReference type="RuleBase" id="RU363041"/>
    </source>
</evidence>
<dbReference type="KEGG" id="lmoi:VV02_14820"/>
<dbReference type="GO" id="GO:0005886">
    <property type="term" value="C:plasma membrane"/>
    <property type="evidence" value="ECO:0007669"/>
    <property type="project" value="UniProtKB-SubCell"/>
</dbReference>
<evidence type="ECO:0000256" key="7">
    <source>
        <dbReference type="ARBA" id="ARBA00023136"/>
    </source>
</evidence>
<proteinExistence type="inferred from homology"/>
<feature type="transmembrane region" description="Helical" evidence="8">
    <location>
        <begin position="237"/>
        <end position="255"/>
    </location>
</feature>
<dbReference type="AlphaFoldDB" id="A0A0K1JJE1"/>
<comment type="similarity">
    <text evidence="2 8">Belongs to the 4-toluene sulfonate uptake permease (TSUP) (TC 2.A.102) family.</text>
</comment>
<comment type="subcellular location">
    <subcellularLocation>
        <location evidence="1 8">Cell membrane</location>
        <topology evidence="1 8">Multi-pass membrane protein</topology>
    </subcellularLocation>
</comment>
<name>A0A0K1JJE1_9MICO</name>
<dbReference type="PATRIC" id="fig|571913.6.peg.3012"/>
<evidence type="ECO:0000313" key="10">
    <source>
        <dbReference type="Proteomes" id="UP000066480"/>
    </source>
</evidence>
<evidence type="ECO:0000256" key="1">
    <source>
        <dbReference type="ARBA" id="ARBA00004651"/>
    </source>
</evidence>
<feature type="transmembrane region" description="Helical" evidence="8">
    <location>
        <begin position="102"/>
        <end position="121"/>
    </location>
</feature>
<dbReference type="EMBL" id="CP011112">
    <property type="protein sequence ID" value="AKU16844.1"/>
    <property type="molecule type" value="Genomic_DNA"/>
</dbReference>
<dbReference type="PANTHER" id="PTHR30269:SF0">
    <property type="entry name" value="MEMBRANE TRANSPORTER PROTEIN YFCA-RELATED"/>
    <property type="match status" value="1"/>
</dbReference>
<organism evidence="9 10">
    <name type="scientific">Luteipulveratus mongoliensis</name>
    <dbReference type="NCBI Taxonomy" id="571913"/>
    <lineage>
        <taxon>Bacteria</taxon>
        <taxon>Bacillati</taxon>
        <taxon>Actinomycetota</taxon>
        <taxon>Actinomycetes</taxon>
        <taxon>Micrococcales</taxon>
        <taxon>Dermacoccaceae</taxon>
        <taxon>Luteipulveratus</taxon>
    </lineage>
</organism>
<dbReference type="PANTHER" id="PTHR30269">
    <property type="entry name" value="TRANSMEMBRANE PROTEIN YFCA"/>
    <property type="match status" value="1"/>
</dbReference>
<dbReference type="Pfam" id="PF01925">
    <property type="entry name" value="TauE"/>
    <property type="match status" value="1"/>
</dbReference>
<evidence type="ECO:0000256" key="5">
    <source>
        <dbReference type="ARBA" id="ARBA00022692"/>
    </source>
</evidence>
<evidence type="ECO:0000256" key="3">
    <source>
        <dbReference type="ARBA" id="ARBA00022448"/>
    </source>
</evidence>
<feature type="transmembrane region" description="Helical" evidence="8">
    <location>
        <begin position="77"/>
        <end position="96"/>
    </location>
</feature>
<keyword evidence="3" id="KW-0813">Transport</keyword>
<dbReference type="Proteomes" id="UP000066480">
    <property type="component" value="Chromosome"/>
</dbReference>